<dbReference type="PANTHER" id="PTHR42953">
    <property type="entry name" value="HIGH-AFFINITY ZINC UPTAKE SYSTEM PROTEIN ZNUA-RELATED"/>
    <property type="match status" value="1"/>
</dbReference>
<evidence type="ECO:0000256" key="1">
    <source>
        <dbReference type="ARBA" id="ARBA00004196"/>
    </source>
</evidence>
<evidence type="ECO:0000313" key="7">
    <source>
        <dbReference type="Proteomes" id="UP000027395"/>
    </source>
</evidence>
<dbReference type="PATRIC" id="fig|388467.6.peg.3202"/>
<dbReference type="AlphaFoldDB" id="A0A073CK16"/>
<dbReference type="STRING" id="388467.A19Y_3257"/>
<dbReference type="PRINTS" id="PR00690">
    <property type="entry name" value="ADHESNFAMILY"/>
</dbReference>
<dbReference type="GO" id="GO:0007155">
    <property type="term" value="P:cell adhesion"/>
    <property type="evidence" value="ECO:0007669"/>
    <property type="project" value="InterPro"/>
</dbReference>
<name>A0A073CK16_PLAA1</name>
<evidence type="ECO:0000313" key="6">
    <source>
        <dbReference type="EMBL" id="KEI68058.1"/>
    </source>
</evidence>
<gene>
    <name evidence="6" type="ORF">A19Y_3257</name>
</gene>
<organism evidence="6 7">
    <name type="scientific">Planktothrix agardhii (strain NIVA-CYA 126/8)</name>
    <dbReference type="NCBI Taxonomy" id="388467"/>
    <lineage>
        <taxon>Bacteria</taxon>
        <taxon>Bacillati</taxon>
        <taxon>Cyanobacteriota</taxon>
        <taxon>Cyanophyceae</taxon>
        <taxon>Oscillatoriophycideae</taxon>
        <taxon>Oscillatoriales</taxon>
        <taxon>Microcoleaceae</taxon>
        <taxon>Planktothrix</taxon>
    </lineage>
</organism>
<dbReference type="eggNOG" id="COG0803">
    <property type="taxonomic scope" value="Bacteria"/>
</dbReference>
<keyword evidence="2 5" id="KW-0813">Transport</keyword>
<dbReference type="SUPFAM" id="SSF53807">
    <property type="entry name" value="Helical backbone' metal receptor"/>
    <property type="match status" value="1"/>
</dbReference>
<dbReference type="Gene3D" id="3.40.50.1980">
    <property type="entry name" value="Nitrogenase molybdenum iron protein domain"/>
    <property type="match status" value="2"/>
</dbReference>
<dbReference type="InterPro" id="IPR006128">
    <property type="entry name" value="Lipoprotein_PsaA-like"/>
</dbReference>
<comment type="similarity">
    <text evidence="5">Belongs to the bacterial solute-binding protein 9 family.</text>
</comment>
<dbReference type="GO" id="GO:0030313">
    <property type="term" value="C:cell envelope"/>
    <property type="evidence" value="ECO:0007669"/>
    <property type="project" value="UniProtKB-SubCell"/>
</dbReference>
<proteinExistence type="inferred from homology"/>
<keyword evidence="7" id="KW-1185">Reference proteome</keyword>
<dbReference type="PANTHER" id="PTHR42953:SF1">
    <property type="entry name" value="METAL-BINDING PROTEIN HI_0362-RELATED"/>
    <property type="match status" value="1"/>
</dbReference>
<dbReference type="InterPro" id="IPR006129">
    <property type="entry name" value="AdhesinB"/>
</dbReference>
<evidence type="ECO:0000256" key="2">
    <source>
        <dbReference type="ARBA" id="ARBA00022448"/>
    </source>
</evidence>
<sequence length="322" mass="35202">MLSIIAQKSFCMRFLGVFFGIMLTGLSSCTQEKINNSVNSNQPKVVSTSTIIADLTEQIAGDEIEHLGILKPGTDPHVYEPVPQDSIALEKADLILYNGYNLEPGLIKLIRAAGTQGKKVAVGEVVKPLDFQYKGQKQPDPHVWGTAKNAILMANKIRDELIILSPEDRDIFTKNATKLTQELTQLDIWINEQIATIPPKNRKLVTTHDAFQYYAHDYKLEVIGTLIGISTEEQPSAKTVKTLANSIQKAGVPAIFAETTINPQLITTVAEESGVKLAPEQLYSDSIGAPGSGGETYIKMLVKNTQTIVEALGGKYTPYAVF</sequence>
<accession>A0A073CK16</accession>
<evidence type="ECO:0000256" key="4">
    <source>
        <dbReference type="ARBA" id="ARBA00022729"/>
    </source>
</evidence>
<reference evidence="6 7" key="1">
    <citation type="journal article" date="2014" name="Appl. Environ. Microbiol.">
        <title>Elucidation of insertion elements encoded on plasmids and in vitro construction of shuttle vectors from the toxic cyanobacterium Planktothrix.</title>
        <authorList>
            <person name="Christiansen G."/>
            <person name="Goesmann A."/>
            <person name="Kurmayer R."/>
        </authorList>
    </citation>
    <scope>NUCLEOTIDE SEQUENCE [LARGE SCALE GENOMIC DNA]</scope>
    <source>
        <strain evidence="6 7">NIVA-CYA 126/8</strain>
    </source>
</reference>
<keyword evidence="4" id="KW-0732">Signal</keyword>
<dbReference type="GO" id="GO:0030001">
    <property type="term" value="P:metal ion transport"/>
    <property type="evidence" value="ECO:0007669"/>
    <property type="project" value="InterPro"/>
</dbReference>
<dbReference type="HOGENOM" id="CLU_016838_1_1_3"/>
<dbReference type="InterPro" id="IPR050492">
    <property type="entry name" value="Bact_metal-bind_prot9"/>
</dbReference>
<dbReference type="PRINTS" id="PR00691">
    <property type="entry name" value="ADHESINB"/>
</dbReference>
<dbReference type="Pfam" id="PF01297">
    <property type="entry name" value="ZnuA"/>
    <property type="match status" value="1"/>
</dbReference>
<dbReference type="Proteomes" id="UP000027395">
    <property type="component" value="Chromosome"/>
</dbReference>
<dbReference type="GO" id="GO:0046872">
    <property type="term" value="F:metal ion binding"/>
    <property type="evidence" value="ECO:0007669"/>
    <property type="project" value="UniProtKB-KW"/>
</dbReference>
<evidence type="ECO:0000256" key="5">
    <source>
        <dbReference type="RuleBase" id="RU003512"/>
    </source>
</evidence>
<dbReference type="EMBL" id="CM002803">
    <property type="protein sequence ID" value="KEI68058.1"/>
    <property type="molecule type" value="Genomic_DNA"/>
</dbReference>
<keyword evidence="3" id="KW-0479">Metal-binding</keyword>
<comment type="subcellular location">
    <subcellularLocation>
        <location evidence="1">Cell envelope</location>
    </subcellularLocation>
</comment>
<dbReference type="InterPro" id="IPR006127">
    <property type="entry name" value="ZnuA-like"/>
</dbReference>
<evidence type="ECO:0000256" key="3">
    <source>
        <dbReference type="ARBA" id="ARBA00022723"/>
    </source>
</evidence>
<protein>
    <submittedName>
        <fullName evidence="6">Uncharacterized protein</fullName>
    </submittedName>
</protein>